<accession>A0AAE2ZMR7</accession>
<organism evidence="2 3">
    <name type="scientific">Flavimaribacter sediminis</name>
    <dbReference type="NCBI Taxonomy" id="2865987"/>
    <lineage>
        <taxon>Bacteria</taxon>
        <taxon>Pseudomonadati</taxon>
        <taxon>Pseudomonadota</taxon>
        <taxon>Alphaproteobacteria</taxon>
        <taxon>Hyphomicrobiales</taxon>
        <taxon>Rhizobiaceae</taxon>
        <taxon>Flavimaribacter</taxon>
    </lineage>
</organism>
<dbReference type="Proteomes" id="UP001196509">
    <property type="component" value="Unassembled WGS sequence"/>
</dbReference>
<protein>
    <submittedName>
        <fullName evidence="2">Alpha/beta fold hydrolase</fullName>
    </submittedName>
</protein>
<dbReference type="Pfam" id="PF00561">
    <property type="entry name" value="Abhydrolase_1"/>
    <property type="match status" value="1"/>
</dbReference>
<evidence type="ECO:0000313" key="2">
    <source>
        <dbReference type="EMBL" id="MBW8638819.1"/>
    </source>
</evidence>
<dbReference type="InterPro" id="IPR029058">
    <property type="entry name" value="AB_hydrolase_fold"/>
</dbReference>
<evidence type="ECO:0000259" key="1">
    <source>
        <dbReference type="Pfam" id="PF00561"/>
    </source>
</evidence>
<dbReference type="PRINTS" id="PR00111">
    <property type="entry name" value="ABHYDROLASE"/>
</dbReference>
<dbReference type="RefSeq" id="WP_220229549.1">
    <property type="nucleotide sequence ID" value="NZ_JAICBX010000003.1"/>
</dbReference>
<dbReference type="SUPFAM" id="SSF53474">
    <property type="entry name" value="alpha/beta-Hydrolases"/>
    <property type="match status" value="1"/>
</dbReference>
<reference evidence="2" key="1">
    <citation type="submission" date="2021-08" db="EMBL/GenBank/DDBJ databases">
        <title>Hoeflea bacterium WL0058 sp. nov., isolated from the sediment.</title>
        <authorList>
            <person name="Wang L."/>
            <person name="Zhang D."/>
        </authorList>
    </citation>
    <scope>NUCLEOTIDE SEQUENCE</scope>
    <source>
        <strain evidence="2">WL0058</strain>
    </source>
</reference>
<sequence>MTADGLYALQKGEGDRPPLVFLHGFAAGSFVWSHLQDALSVDRRTLAFDLPGHGGSASSSGVGGGGRMAKALIADLDRRGVVRAHLVGHSMGGAVAALVAARQPQRVASLTLLAPGGFGAEINHRLLRRYALADNGQDFIACLEEMFGWNATIPQKFVLRLTDLRKADGAADRMKQIMQSIFVEDDAGVSQGVIRRELLAALDMPVKVLWGTQDRVLPTRQSHRLPALFAAHVFENTGHMLIEERPYEVETLIRQNIASVGD</sequence>
<evidence type="ECO:0000313" key="3">
    <source>
        <dbReference type="Proteomes" id="UP001196509"/>
    </source>
</evidence>
<dbReference type="InterPro" id="IPR050266">
    <property type="entry name" value="AB_hydrolase_sf"/>
</dbReference>
<dbReference type="GO" id="GO:0016020">
    <property type="term" value="C:membrane"/>
    <property type="evidence" value="ECO:0007669"/>
    <property type="project" value="TreeGrafter"/>
</dbReference>
<feature type="domain" description="AB hydrolase-1" evidence="1">
    <location>
        <begin position="17"/>
        <end position="246"/>
    </location>
</feature>
<name>A0AAE2ZMR7_9HYPH</name>
<dbReference type="GO" id="GO:0047372">
    <property type="term" value="F:monoacylglycerol lipase activity"/>
    <property type="evidence" value="ECO:0007669"/>
    <property type="project" value="TreeGrafter"/>
</dbReference>
<dbReference type="GO" id="GO:0046464">
    <property type="term" value="P:acylglycerol catabolic process"/>
    <property type="evidence" value="ECO:0007669"/>
    <property type="project" value="TreeGrafter"/>
</dbReference>
<dbReference type="Gene3D" id="3.40.50.1820">
    <property type="entry name" value="alpha/beta hydrolase"/>
    <property type="match status" value="1"/>
</dbReference>
<dbReference type="AlphaFoldDB" id="A0AAE2ZMR7"/>
<keyword evidence="2" id="KW-0378">Hydrolase</keyword>
<proteinExistence type="predicted"/>
<dbReference type="InterPro" id="IPR000073">
    <property type="entry name" value="AB_hydrolase_1"/>
</dbReference>
<dbReference type="PANTHER" id="PTHR43798">
    <property type="entry name" value="MONOACYLGLYCEROL LIPASE"/>
    <property type="match status" value="1"/>
</dbReference>
<comment type="caution">
    <text evidence="2">The sequence shown here is derived from an EMBL/GenBank/DDBJ whole genome shotgun (WGS) entry which is preliminary data.</text>
</comment>
<keyword evidence="3" id="KW-1185">Reference proteome</keyword>
<gene>
    <name evidence="2" type="ORF">K1W69_16605</name>
</gene>
<dbReference type="EMBL" id="JAICBX010000003">
    <property type="protein sequence ID" value="MBW8638819.1"/>
    <property type="molecule type" value="Genomic_DNA"/>
</dbReference>
<dbReference type="PANTHER" id="PTHR43798:SF5">
    <property type="entry name" value="MONOACYLGLYCEROL LIPASE ABHD6"/>
    <property type="match status" value="1"/>
</dbReference>